<dbReference type="SUPFAM" id="SSF75217">
    <property type="entry name" value="alpha/beta knot"/>
    <property type="match status" value="1"/>
</dbReference>
<dbReference type="PANTHER" id="PTHR30027">
    <property type="entry name" value="RIBOSOMAL RNA SMALL SUBUNIT METHYLTRANSFERASE E"/>
    <property type="match status" value="1"/>
</dbReference>
<dbReference type="KEGG" id="sutt:SUTMEG_04410"/>
<reference evidence="15 16" key="1">
    <citation type="journal article" date="2018" name="Int. J. Syst. Evol. Microbiol.">
        <title>Mesosutterella multiformis gen. nov., sp. nov., a member of the family Sutterellaceae and Sutterella megalosphaeroides sp. nov., isolated from human faeces.</title>
        <authorList>
            <person name="Sakamoto M."/>
            <person name="Ikeyama N."/>
            <person name="Kunihiro T."/>
            <person name="Iino T."/>
            <person name="Yuki M."/>
            <person name="Ohkuma M."/>
        </authorList>
    </citation>
    <scope>NUCLEOTIDE SEQUENCE [LARGE SCALE GENOMIC DNA]</scope>
    <source>
        <strain evidence="15 16">6FBBBH3</strain>
    </source>
</reference>
<dbReference type="RefSeq" id="WP_120176246.1">
    <property type="nucleotide sequence ID" value="NZ_AP018786.1"/>
</dbReference>
<dbReference type="NCBIfam" id="TIGR00046">
    <property type="entry name" value="RsmE family RNA methyltransferase"/>
    <property type="match status" value="1"/>
</dbReference>
<dbReference type="AlphaFoldDB" id="A0A2Z6I9F2"/>
<dbReference type="CDD" id="cd18084">
    <property type="entry name" value="RsmE-like"/>
    <property type="match status" value="1"/>
</dbReference>
<evidence type="ECO:0000256" key="3">
    <source>
        <dbReference type="ARBA" id="ARBA00012328"/>
    </source>
</evidence>
<dbReference type="InterPro" id="IPR046886">
    <property type="entry name" value="RsmE_MTase_dom"/>
</dbReference>
<dbReference type="NCBIfam" id="NF008692">
    <property type="entry name" value="PRK11713.1-5"/>
    <property type="match status" value="1"/>
</dbReference>
<evidence type="ECO:0000259" key="13">
    <source>
        <dbReference type="Pfam" id="PF04452"/>
    </source>
</evidence>
<evidence type="ECO:0000256" key="9">
    <source>
        <dbReference type="ARBA" id="ARBA00022691"/>
    </source>
</evidence>
<evidence type="ECO:0000256" key="11">
    <source>
        <dbReference type="ARBA" id="ARBA00047944"/>
    </source>
</evidence>
<gene>
    <name evidence="15" type="ORF">SUTMEG_04410</name>
</gene>
<sequence length="246" mass="26392">MANPRFYIDAPDDTFEGTVTLPPKAAHHAGRALRLASGERVDLFNGRGKLWSGTIEFTAESALVHVDRVEEPPVESPVRMTLVQSWVSPEKMDWIVEKATEAGVSRIVVTPAERSVTRLSGDRLEKRLAKLRETARAAVEQCGRNVIPSVDGAASLDEALRTEGVLRILLAPGAKADAPRPAIEPGISSIAFAVGPEGGFSPAEIERAEGAGWHPTLLGPRVFRTETAGLACAVWVSTLAGDFPKR</sequence>
<dbReference type="GO" id="GO:0005737">
    <property type="term" value="C:cytoplasm"/>
    <property type="evidence" value="ECO:0007669"/>
    <property type="project" value="UniProtKB-SubCell"/>
</dbReference>
<keyword evidence="7 12" id="KW-0489">Methyltransferase</keyword>
<dbReference type="InterPro" id="IPR006700">
    <property type="entry name" value="RsmE"/>
</dbReference>
<evidence type="ECO:0000259" key="14">
    <source>
        <dbReference type="Pfam" id="PF20260"/>
    </source>
</evidence>
<dbReference type="InterPro" id="IPR046887">
    <property type="entry name" value="RsmE_PUA-like"/>
</dbReference>
<evidence type="ECO:0000256" key="4">
    <source>
        <dbReference type="ARBA" id="ARBA00013673"/>
    </source>
</evidence>
<dbReference type="EC" id="2.1.1.193" evidence="3 12"/>
<evidence type="ECO:0000256" key="1">
    <source>
        <dbReference type="ARBA" id="ARBA00004496"/>
    </source>
</evidence>
<dbReference type="InterPro" id="IPR015947">
    <property type="entry name" value="PUA-like_sf"/>
</dbReference>
<dbReference type="Proteomes" id="UP000271003">
    <property type="component" value="Chromosome"/>
</dbReference>
<comment type="catalytic activity">
    <reaction evidence="11 12">
        <text>uridine(1498) in 16S rRNA + S-adenosyl-L-methionine = N(3)-methyluridine(1498) in 16S rRNA + S-adenosyl-L-homocysteine + H(+)</text>
        <dbReference type="Rhea" id="RHEA:42920"/>
        <dbReference type="Rhea" id="RHEA-COMP:10283"/>
        <dbReference type="Rhea" id="RHEA-COMP:10284"/>
        <dbReference type="ChEBI" id="CHEBI:15378"/>
        <dbReference type="ChEBI" id="CHEBI:57856"/>
        <dbReference type="ChEBI" id="CHEBI:59789"/>
        <dbReference type="ChEBI" id="CHEBI:65315"/>
        <dbReference type="ChEBI" id="CHEBI:74502"/>
        <dbReference type="EC" id="2.1.1.193"/>
    </reaction>
</comment>
<evidence type="ECO:0000256" key="10">
    <source>
        <dbReference type="ARBA" id="ARBA00025699"/>
    </source>
</evidence>
<keyword evidence="9 12" id="KW-0949">S-adenosyl-L-methionine</keyword>
<feature type="domain" description="Ribosomal RNA small subunit methyltransferase E methyltransferase" evidence="13">
    <location>
        <begin position="75"/>
        <end position="235"/>
    </location>
</feature>
<protein>
    <recommendedName>
        <fullName evidence="4 12">Ribosomal RNA small subunit methyltransferase E</fullName>
        <ecNumber evidence="3 12">2.1.1.193</ecNumber>
    </recommendedName>
</protein>
<keyword evidence="5 12" id="KW-0963">Cytoplasm</keyword>
<evidence type="ECO:0000256" key="12">
    <source>
        <dbReference type="PIRNR" id="PIRNR015601"/>
    </source>
</evidence>
<comment type="similarity">
    <text evidence="2 12">Belongs to the RNA methyltransferase RsmE family.</text>
</comment>
<evidence type="ECO:0000313" key="16">
    <source>
        <dbReference type="Proteomes" id="UP000271003"/>
    </source>
</evidence>
<dbReference type="Pfam" id="PF20260">
    <property type="entry name" value="PUA_4"/>
    <property type="match status" value="1"/>
</dbReference>
<dbReference type="PANTHER" id="PTHR30027:SF3">
    <property type="entry name" value="16S RRNA (URACIL(1498)-N(3))-METHYLTRANSFERASE"/>
    <property type="match status" value="1"/>
</dbReference>
<dbReference type="InterPro" id="IPR029028">
    <property type="entry name" value="Alpha/beta_knot_MTases"/>
</dbReference>
<dbReference type="PIRSF" id="PIRSF015601">
    <property type="entry name" value="MTase_slr0722"/>
    <property type="match status" value="1"/>
</dbReference>
<dbReference type="OrthoDB" id="9815641at2"/>
<evidence type="ECO:0000256" key="7">
    <source>
        <dbReference type="ARBA" id="ARBA00022603"/>
    </source>
</evidence>
<keyword evidence="8 12" id="KW-0808">Transferase</keyword>
<evidence type="ECO:0000256" key="2">
    <source>
        <dbReference type="ARBA" id="ARBA00005528"/>
    </source>
</evidence>
<evidence type="ECO:0000256" key="8">
    <source>
        <dbReference type="ARBA" id="ARBA00022679"/>
    </source>
</evidence>
<keyword evidence="6 12" id="KW-0698">rRNA processing</keyword>
<dbReference type="Pfam" id="PF04452">
    <property type="entry name" value="Methyltrans_RNA"/>
    <property type="match status" value="1"/>
</dbReference>
<dbReference type="GO" id="GO:0070042">
    <property type="term" value="F:rRNA (uridine-N3-)-methyltransferase activity"/>
    <property type="evidence" value="ECO:0007669"/>
    <property type="project" value="TreeGrafter"/>
</dbReference>
<comment type="function">
    <text evidence="10 12">Specifically methylates the N3 position of the uracil ring of uridine 1498 (m3U1498) in 16S rRNA. Acts on the fully assembled 30S ribosomal subunit.</text>
</comment>
<dbReference type="GO" id="GO:0070475">
    <property type="term" value="P:rRNA base methylation"/>
    <property type="evidence" value="ECO:0007669"/>
    <property type="project" value="TreeGrafter"/>
</dbReference>
<dbReference type="SUPFAM" id="SSF88697">
    <property type="entry name" value="PUA domain-like"/>
    <property type="match status" value="1"/>
</dbReference>
<proteinExistence type="inferred from homology"/>
<evidence type="ECO:0000256" key="5">
    <source>
        <dbReference type="ARBA" id="ARBA00022490"/>
    </source>
</evidence>
<organism evidence="15 16">
    <name type="scientific">Sutterella megalosphaeroides</name>
    <dbReference type="NCBI Taxonomy" id="2494234"/>
    <lineage>
        <taxon>Bacteria</taxon>
        <taxon>Pseudomonadati</taxon>
        <taxon>Pseudomonadota</taxon>
        <taxon>Betaproteobacteria</taxon>
        <taxon>Burkholderiales</taxon>
        <taxon>Sutterellaceae</taxon>
        <taxon>Sutterella</taxon>
    </lineage>
</organism>
<keyword evidence="16" id="KW-1185">Reference proteome</keyword>
<dbReference type="InterPro" id="IPR029026">
    <property type="entry name" value="tRNA_m1G_MTases_N"/>
</dbReference>
<dbReference type="Gene3D" id="3.40.1280.10">
    <property type="match status" value="1"/>
</dbReference>
<comment type="subcellular location">
    <subcellularLocation>
        <location evidence="1 12">Cytoplasm</location>
    </subcellularLocation>
</comment>
<dbReference type="EMBL" id="AP018786">
    <property type="protein sequence ID" value="BBF22550.1"/>
    <property type="molecule type" value="Genomic_DNA"/>
</dbReference>
<name>A0A2Z6I9F2_9BURK</name>
<accession>A0A2Z6I9F2</accession>
<evidence type="ECO:0000313" key="15">
    <source>
        <dbReference type="EMBL" id="BBF22550.1"/>
    </source>
</evidence>
<feature type="domain" description="Ribosomal RNA small subunit methyltransferase E PUA-like" evidence="14">
    <location>
        <begin position="23"/>
        <end position="56"/>
    </location>
</feature>
<evidence type="ECO:0000256" key="6">
    <source>
        <dbReference type="ARBA" id="ARBA00022552"/>
    </source>
</evidence>